<name>A0A7S2RB82_9STRA</name>
<accession>A0A7S2RB82</accession>
<organism evidence="1">
    <name type="scientific">Rhizochromulina marina</name>
    <dbReference type="NCBI Taxonomy" id="1034831"/>
    <lineage>
        <taxon>Eukaryota</taxon>
        <taxon>Sar</taxon>
        <taxon>Stramenopiles</taxon>
        <taxon>Ochrophyta</taxon>
        <taxon>Dictyochophyceae</taxon>
        <taxon>Rhizochromulinales</taxon>
        <taxon>Rhizochromulina</taxon>
    </lineage>
</organism>
<dbReference type="EMBL" id="HBHJ01004177">
    <property type="protein sequence ID" value="CAD9666024.1"/>
    <property type="molecule type" value="Transcribed_RNA"/>
</dbReference>
<protein>
    <submittedName>
        <fullName evidence="1">Uncharacterized protein</fullName>
    </submittedName>
</protein>
<proteinExistence type="predicted"/>
<dbReference type="AlphaFoldDB" id="A0A7S2RB82"/>
<sequence length="102" mass="11290">MAAPELLPARTMTASTGSPSLPLIVEGVYQVEFEYSWFQPPVEVGRPREADALEAKMPARVMPKAPKRSVTPATRERRLRCQRCESSIKPEVIGGGQCEFES</sequence>
<reference evidence="1" key="1">
    <citation type="submission" date="2021-01" db="EMBL/GenBank/DDBJ databases">
        <authorList>
            <person name="Corre E."/>
            <person name="Pelletier E."/>
            <person name="Niang G."/>
            <person name="Scheremetjew M."/>
            <person name="Finn R."/>
            <person name="Kale V."/>
            <person name="Holt S."/>
            <person name="Cochrane G."/>
            <person name="Meng A."/>
            <person name="Brown T."/>
            <person name="Cohen L."/>
        </authorList>
    </citation>
    <scope>NUCLEOTIDE SEQUENCE</scope>
    <source>
        <strain evidence="1">CCMP1243</strain>
    </source>
</reference>
<evidence type="ECO:0000313" key="1">
    <source>
        <dbReference type="EMBL" id="CAD9666024.1"/>
    </source>
</evidence>
<gene>
    <name evidence="1" type="ORF">RMAR1173_LOCUS2697</name>
</gene>